<dbReference type="WBParaSite" id="EVEC_0000303801-mRNA-1">
    <property type="protein sequence ID" value="EVEC_0000303801-mRNA-1"/>
    <property type="gene ID" value="EVEC_0000303801"/>
</dbReference>
<dbReference type="GO" id="GO:0005829">
    <property type="term" value="C:cytosol"/>
    <property type="evidence" value="ECO:0007669"/>
    <property type="project" value="TreeGrafter"/>
</dbReference>
<feature type="domain" description="MATH" evidence="17">
    <location>
        <begin position="41"/>
        <end position="175"/>
    </location>
</feature>
<comment type="cofactor">
    <cofactor evidence="1">
        <name>Mg(2+)</name>
        <dbReference type="ChEBI" id="CHEBI:18420"/>
    </cofactor>
</comment>
<reference evidence="18 19" key="2">
    <citation type="submission" date="2018-10" db="EMBL/GenBank/DDBJ databases">
        <authorList>
            <consortium name="Pathogen Informatics"/>
        </authorList>
    </citation>
    <scope>NUCLEOTIDE SEQUENCE [LARGE SCALE GENOMIC DNA]</scope>
</reference>
<protein>
    <recommendedName>
        <fullName evidence="13">Serine/threonine-protein kinase RIO2</fullName>
        <ecNumber evidence="3">2.7.11.1</ecNumber>
    </recommendedName>
    <alternativeName>
        <fullName evidence="14">Serine/threonine-protein kinase rio2</fullName>
    </alternativeName>
</protein>
<evidence type="ECO:0000256" key="1">
    <source>
        <dbReference type="ARBA" id="ARBA00001946"/>
    </source>
</evidence>
<dbReference type="InterPro" id="IPR036390">
    <property type="entry name" value="WH_DNA-bd_sf"/>
</dbReference>
<dbReference type="InterPro" id="IPR030484">
    <property type="entry name" value="Rio2"/>
</dbReference>
<keyword evidence="19" id="KW-1185">Reference proteome</keyword>
<dbReference type="FunFam" id="3.30.200.20:FF:000052">
    <property type="entry name" value="Serine/threonine-protein kinase RIO2"/>
    <property type="match status" value="1"/>
</dbReference>
<evidence type="ECO:0000313" key="18">
    <source>
        <dbReference type="EMBL" id="VDD87603.1"/>
    </source>
</evidence>
<dbReference type="Gene3D" id="3.30.200.20">
    <property type="entry name" value="Phosphorylase Kinase, domain 1"/>
    <property type="match status" value="1"/>
</dbReference>
<keyword evidence="5" id="KW-0808">Transferase</keyword>
<dbReference type="InterPro" id="IPR015285">
    <property type="entry name" value="RIO2_wHTH_N"/>
</dbReference>
<dbReference type="SMART" id="SM00090">
    <property type="entry name" value="RIO"/>
    <property type="match status" value="1"/>
</dbReference>
<dbReference type="InterPro" id="IPR011333">
    <property type="entry name" value="SKP1/BTB/POZ_sf"/>
</dbReference>
<evidence type="ECO:0000256" key="11">
    <source>
        <dbReference type="ARBA" id="ARBA00047899"/>
    </source>
</evidence>
<dbReference type="SUPFAM" id="SSF46785">
    <property type="entry name" value="Winged helix' DNA-binding domain"/>
    <property type="match status" value="1"/>
</dbReference>
<evidence type="ECO:0000256" key="5">
    <source>
        <dbReference type="ARBA" id="ARBA00022679"/>
    </source>
</evidence>
<evidence type="ECO:0000256" key="14">
    <source>
        <dbReference type="ARBA" id="ARBA00068837"/>
    </source>
</evidence>
<evidence type="ECO:0000256" key="4">
    <source>
        <dbReference type="ARBA" id="ARBA00022527"/>
    </source>
</evidence>
<keyword evidence="9" id="KW-0067">ATP-binding</keyword>
<comment type="catalytic activity">
    <reaction evidence="11">
        <text>L-threonyl-[protein] + ATP = O-phospho-L-threonyl-[protein] + ADP + H(+)</text>
        <dbReference type="Rhea" id="RHEA:46608"/>
        <dbReference type="Rhea" id="RHEA-COMP:11060"/>
        <dbReference type="Rhea" id="RHEA-COMP:11605"/>
        <dbReference type="ChEBI" id="CHEBI:15378"/>
        <dbReference type="ChEBI" id="CHEBI:30013"/>
        <dbReference type="ChEBI" id="CHEBI:30616"/>
        <dbReference type="ChEBI" id="CHEBI:61977"/>
        <dbReference type="ChEBI" id="CHEBI:456216"/>
        <dbReference type="EC" id="2.7.11.1"/>
    </reaction>
</comment>
<dbReference type="EMBL" id="UXUI01007444">
    <property type="protein sequence ID" value="VDD87603.1"/>
    <property type="molecule type" value="Genomic_DNA"/>
</dbReference>
<dbReference type="InterPro" id="IPR036388">
    <property type="entry name" value="WH-like_DNA-bd_sf"/>
</dbReference>
<proteinExistence type="inferred from homology"/>
<dbReference type="GO" id="GO:0046872">
    <property type="term" value="F:metal ion binding"/>
    <property type="evidence" value="ECO:0007669"/>
    <property type="project" value="UniProtKB-KW"/>
</dbReference>
<evidence type="ECO:0000256" key="6">
    <source>
        <dbReference type="ARBA" id="ARBA00022723"/>
    </source>
</evidence>
<dbReference type="InterPro" id="IPR000687">
    <property type="entry name" value="RIO_kinase"/>
</dbReference>
<dbReference type="PROSITE" id="PS50144">
    <property type="entry name" value="MATH"/>
    <property type="match status" value="1"/>
</dbReference>
<dbReference type="SUPFAM" id="SSF49599">
    <property type="entry name" value="TRAF domain-like"/>
    <property type="match status" value="1"/>
</dbReference>
<evidence type="ECO:0000256" key="12">
    <source>
        <dbReference type="ARBA" id="ARBA00048679"/>
    </source>
</evidence>
<dbReference type="Pfam" id="PF01163">
    <property type="entry name" value="RIO1"/>
    <property type="match status" value="1"/>
</dbReference>
<dbReference type="Proteomes" id="UP000274131">
    <property type="component" value="Unassembled WGS sequence"/>
</dbReference>
<feature type="region of interest" description="Disordered" evidence="15">
    <location>
        <begin position="672"/>
        <end position="714"/>
    </location>
</feature>
<dbReference type="InterPro" id="IPR008974">
    <property type="entry name" value="TRAF-like"/>
</dbReference>
<dbReference type="STRING" id="51028.A0A0N4UZI3"/>
<evidence type="ECO:0000256" key="3">
    <source>
        <dbReference type="ARBA" id="ARBA00012513"/>
    </source>
</evidence>
<evidence type="ECO:0000256" key="9">
    <source>
        <dbReference type="ARBA" id="ARBA00022840"/>
    </source>
</evidence>
<gene>
    <name evidence="18" type="ORF">EVEC_LOCUS2746</name>
</gene>
<dbReference type="Gene3D" id="1.10.510.10">
    <property type="entry name" value="Transferase(Phosphotransferase) domain 1"/>
    <property type="match status" value="1"/>
</dbReference>
<dbReference type="GO" id="GO:0004674">
    <property type="term" value="F:protein serine/threonine kinase activity"/>
    <property type="evidence" value="ECO:0007669"/>
    <property type="project" value="UniProtKB-KW"/>
</dbReference>
<dbReference type="AlphaFoldDB" id="A0A0N4UZI3"/>
<dbReference type="SMART" id="SM00225">
    <property type="entry name" value="BTB"/>
    <property type="match status" value="1"/>
</dbReference>
<evidence type="ECO:0000259" key="17">
    <source>
        <dbReference type="PROSITE" id="PS50144"/>
    </source>
</evidence>
<dbReference type="InterPro" id="IPR000210">
    <property type="entry name" value="BTB/POZ_dom"/>
</dbReference>
<organism evidence="20">
    <name type="scientific">Enterobius vermicularis</name>
    <name type="common">Human pinworm</name>
    <dbReference type="NCBI Taxonomy" id="51028"/>
    <lineage>
        <taxon>Eukaryota</taxon>
        <taxon>Metazoa</taxon>
        <taxon>Ecdysozoa</taxon>
        <taxon>Nematoda</taxon>
        <taxon>Chromadorea</taxon>
        <taxon>Rhabditida</taxon>
        <taxon>Spirurina</taxon>
        <taxon>Oxyuridomorpha</taxon>
        <taxon>Oxyuroidea</taxon>
        <taxon>Oxyuridae</taxon>
        <taxon>Enterobius</taxon>
    </lineage>
</organism>
<evidence type="ECO:0000256" key="15">
    <source>
        <dbReference type="SAM" id="MobiDB-lite"/>
    </source>
</evidence>
<evidence type="ECO:0000313" key="19">
    <source>
        <dbReference type="Proteomes" id="UP000274131"/>
    </source>
</evidence>
<keyword evidence="10" id="KW-0460">Magnesium</keyword>
<dbReference type="InterPro" id="IPR018934">
    <property type="entry name" value="RIO_dom"/>
</dbReference>
<keyword evidence="6" id="KW-0479">Metal-binding</keyword>
<evidence type="ECO:0000256" key="13">
    <source>
        <dbReference type="ARBA" id="ARBA00068353"/>
    </source>
</evidence>
<accession>A0A0N4UZI3</accession>
<reference evidence="20" key="1">
    <citation type="submission" date="2017-02" db="UniProtKB">
        <authorList>
            <consortium name="WormBaseParasite"/>
        </authorList>
    </citation>
    <scope>IDENTIFICATION</scope>
</reference>
<dbReference type="InterPro" id="IPR018935">
    <property type="entry name" value="RIO_kinase_CS"/>
</dbReference>
<dbReference type="Gene3D" id="1.25.40.420">
    <property type="match status" value="1"/>
</dbReference>
<dbReference type="InterPro" id="IPR002083">
    <property type="entry name" value="MATH/TRAF_dom"/>
</dbReference>
<feature type="region of interest" description="Disordered" evidence="15">
    <location>
        <begin position="744"/>
        <end position="782"/>
    </location>
</feature>
<feature type="compositionally biased region" description="Basic and acidic residues" evidence="15">
    <location>
        <begin position="691"/>
        <end position="714"/>
    </location>
</feature>
<dbReference type="Gene3D" id="2.60.210.10">
    <property type="entry name" value="Apoptosis, Tumor Necrosis Factor Receptor Associated Protein 2, Chain A"/>
    <property type="match status" value="1"/>
</dbReference>
<name>A0A0N4UZI3_ENTVE</name>
<dbReference type="GO" id="GO:0030688">
    <property type="term" value="C:preribosome, small subunit precursor"/>
    <property type="evidence" value="ECO:0007669"/>
    <property type="project" value="TreeGrafter"/>
</dbReference>
<dbReference type="Pfam" id="PF22486">
    <property type="entry name" value="MATH_2"/>
    <property type="match status" value="1"/>
</dbReference>
<sequence>MLQQADYGSSSSSSDSHPSSAAAECPLTFQNSCTTKVKPLLLSQQWKIENFVPVIKFALPGQCLRSNLFRDEMLPEAFWQLCLYPGGKRAENANHVSLFLKMSSTSPTREVRIKVEYRFYFLNENGTPLFSNVNVGEFHAKPPKGGHSWGLRNIPRQKVLNCVRSDGSLMVSCRIELIPDISRIRCIPSNESDLTIPRKMVCSEYFKRQEMALNDGIMADCTLECNGQMIQVFKAMFAHEEFLENKEARVILKDTDIDSVRMMVHFMYCGDVKFSSNVEGIMVLAERYQISELKEMCEQFLCSRVNKCNALEMYDLADMYNCCGLKDAVVCTIQKSKDFVLSTPAWESFKETNPRLMNELMERVVKSFLTMGRFDVGVVRYLSKDHFRTLISIEMGMKNHELVPLQLISSIAGIHRGGVARLLSDLLKHRLVIYERGKRADGYKLTNTGYDFLALKALCLHGVVGAVGNQIGVGKESDVFIGGDLELNDLVLKFHRLGRISFRKLKEKRDYHRWRKNCSWLYLSRLAASKEFAFLKALYEHKFPVPRPIDISRHTVVMGFIDGVTLCHVEDLYDELMSLIVRLGRYGLVHGDFNEFNVVLSKDGSPVLIDFPQMVSMDHPNAEFYFNRDVECVRFGFDSELFPKFGDVERKYNLDAAVEASGFSKEMEKDFDEAKAAESSLSDEASEAEDDRSNGYKSERDAQEGEVPKQKEKTRLDVWLQEARDQLEELNVRESSECLQETLKDDKLIQSEEPSQAVAGLTDSQRNKSGLSMGMKDEEEDDDLGNHNASIPHLPKSTYSTGSTISREVICKRIALEQRAKNKVKLRLKGKASAVQRGRKTNMAIIKEYDGWDL</sequence>
<dbReference type="Pfam" id="PF00651">
    <property type="entry name" value="BTB"/>
    <property type="match status" value="1"/>
</dbReference>
<dbReference type="GO" id="GO:0005524">
    <property type="term" value="F:ATP binding"/>
    <property type="evidence" value="ECO:0007669"/>
    <property type="project" value="UniProtKB-KW"/>
</dbReference>
<comment type="catalytic activity">
    <reaction evidence="12">
        <text>L-seryl-[protein] + ATP = O-phospho-L-seryl-[protein] + ADP + H(+)</text>
        <dbReference type="Rhea" id="RHEA:17989"/>
        <dbReference type="Rhea" id="RHEA-COMP:9863"/>
        <dbReference type="Rhea" id="RHEA-COMP:11604"/>
        <dbReference type="ChEBI" id="CHEBI:15378"/>
        <dbReference type="ChEBI" id="CHEBI:29999"/>
        <dbReference type="ChEBI" id="CHEBI:30616"/>
        <dbReference type="ChEBI" id="CHEBI:83421"/>
        <dbReference type="ChEBI" id="CHEBI:456216"/>
        <dbReference type="EC" id="2.7.11.1"/>
    </reaction>
</comment>
<dbReference type="OrthoDB" id="10258631at2759"/>
<dbReference type="GO" id="GO:0005634">
    <property type="term" value="C:nucleus"/>
    <property type="evidence" value="ECO:0007669"/>
    <property type="project" value="TreeGrafter"/>
</dbReference>
<dbReference type="CDD" id="cd14733">
    <property type="entry name" value="BACK"/>
    <property type="match status" value="1"/>
</dbReference>
<dbReference type="Pfam" id="PF09202">
    <property type="entry name" value="Rio2_N"/>
    <property type="match status" value="1"/>
</dbReference>
<dbReference type="PROSITE" id="PS50097">
    <property type="entry name" value="BTB"/>
    <property type="match status" value="1"/>
</dbReference>
<evidence type="ECO:0000259" key="16">
    <source>
        <dbReference type="PROSITE" id="PS50097"/>
    </source>
</evidence>
<dbReference type="SUPFAM" id="SSF54695">
    <property type="entry name" value="POZ domain"/>
    <property type="match status" value="1"/>
</dbReference>
<evidence type="ECO:0000256" key="7">
    <source>
        <dbReference type="ARBA" id="ARBA00022741"/>
    </source>
</evidence>
<dbReference type="GO" id="GO:0030490">
    <property type="term" value="P:maturation of SSU-rRNA"/>
    <property type="evidence" value="ECO:0007669"/>
    <property type="project" value="TreeGrafter"/>
</dbReference>
<keyword evidence="7" id="KW-0547">Nucleotide-binding</keyword>
<keyword evidence="8" id="KW-0418">Kinase</keyword>
<dbReference type="EC" id="2.7.11.1" evidence="3"/>
<evidence type="ECO:0000313" key="20">
    <source>
        <dbReference type="WBParaSite" id="EVEC_0000303801-mRNA-1"/>
    </source>
</evidence>
<keyword evidence="4" id="KW-0723">Serine/threonine-protein kinase</keyword>
<dbReference type="Gene3D" id="3.30.710.10">
    <property type="entry name" value="Potassium Channel Kv1.1, Chain A"/>
    <property type="match status" value="1"/>
</dbReference>
<evidence type="ECO:0000256" key="8">
    <source>
        <dbReference type="ARBA" id="ARBA00022777"/>
    </source>
</evidence>
<dbReference type="InterPro" id="IPR011009">
    <property type="entry name" value="Kinase-like_dom_sf"/>
</dbReference>
<dbReference type="PROSITE" id="PS01245">
    <property type="entry name" value="RIO1"/>
    <property type="match status" value="1"/>
</dbReference>
<dbReference type="SUPFAM" id="SSF56112">
    <property type="entry name" value="Protein kinase-like (PK-like)"/>
    <property type="match status" value="1"/>
</dbReference>
<feature type="domain" description="BTB" evidence="16">
    <location>
        <begin position="232"/>
        <end position="276"/>
    </location>
</feature>
<dbReference type="Gene3D" id="1.10.10.10">
    <property type="entry name" value="Winged helix-like DNA-binding domain superfamily/Winged helix DNA-binding domain"/>
    <property type="match status" value="1"/>
</dbReference>
<evidence type="ECO:0000256" key="2">
    <source>
        <dbReference type="ARBA" id="ARBA00009196"/>
    </source>
</evidence>
<dbReference type="PANTHER" id="PTHR45852:SF1">
    <property type="entry name" value="SERINE_THREONINE-PROTEIN KINASE RIO2"/>
    <property type="match status" value="1"/>
</dbReference>
<comment type="similarity">
    <text evidence="2">Belongs to the protein kinase superfamily. RIO-type Ser/Thr kinase family.</text>
</comment>
<dbReference type="CDD" id="cd05144">
    <property type="entry name" value="RIO2_C"/>
    <property type="match status" value="1"/>
</dbReference>
<evidence type="ECO:0000256" key="10">
    <source>
        <dbReference type="ARBA" id="ARBA00022842"/>
    </source>
</evidence>
<dbReference type="FunFam" id="1.10.10.10:FF:000053">
    <property type="entry name" value="Serine/threonine-protein kinase RIO2"/>
    <property type="match status" value="1"/>
</dbReference>
<dbReference type="PANTHER" id="PTHR45852">
    <property type="entry name" value="SER/THR-PROTEIN KINASE RIO2"/>
    <property type="match status" value="1"/>
</dbReference>